<dbReference type="EMBL" id="CM009306">
    <property type="protein sequence ID" value="KAI9379624.1"/>
    <property type="molecule type" value="Genomic_DNA"/>
</dbReference>
<sequence length="84" mass="9755">MTFFIRFPEEKVEELLHNHLHPLSADRAFYATLRGWRSGCRLGSDGLLPSSLKFESASRSETMDCMLCTSITTRTVRTLERFIW</sequence>
<organism evidence="1 2">
    <name type="scientific">Populus trichocarpa</name>
    <name type="common">Western balsam poplar</name>
    <name type="synonym">Populus balsamifera subsp. trichocarpa</name>
    <dbReference type="NCBI Taxonomy" id="3694"/>
    <lineage>
        <taxon>Eukaryota</taxon>
        <taxon>Viridiplantae</taxon>
        <taxon>Streptophyta</taxon>
        <taxon>Embryophyta</taxon>
        <taxon>Tracheophyta</taxon>
        <taxon>Spermatophyta</taxon>
        <taxon>Magnoliopsida</taxon>
        <taxon>eudicotyledons</taxon>
        <taxon>Gunneridae</taxon>
        <taxon>Pentapetalae</taxon>
        <taxon>rosids</taxon>
        <taxon>fabids</taxon>
        <taxon>Malpighiales</taxon>
        <taxon>Salicaceae</taxon>
        <taxon>Saliceae</taxon>
        <taxon>Populus</taxon>
    </lineage>
</organism>
<dbReference type="Proteomes" id="UP000006729">
    <property type="component" value="Chromosome 17"/>
</dbReference>
<reference evidence="1 2" key="1">
    <citation type="journal article" date="2006" name="Science">
        <title>The genome of black cottonwood, Populus trichocarpa (Torr. &amp; Gray).</title>
        <authorList>
            <person name="Tuskan G.A."/>
            <person name="Difazio S."/>
            <person name="Jansson S."/>
            <person name="Bohlmann J."/>
            <person name="Grigoriev I."/>
            <person name="Hellsten U."/>
            <person name="Putnam N."/>
            <person name="Ralph S."/>
            <person name="Rombauts S."/>
            <person name="Salamov A."/>
            <person name="Schein J."/>
            <person name="Sterck L."/>
            <person name="Aerts A."/>
            <person name="Bhalerao R.R."/>
            <person name="Bhalerao R.P."/>
            <person name="Blaudez D."/>
            <person name="Boerjan W."/>
            <person name="Brun A."/>
            <person name="Brunner A."/>
            <person name="Busov V."/>
            <person name="Campbell M."/>
            <person name="Carlson J."/>
            <person name="Chalot M."/>
            <person name="Chapman J."/>
            <person name="Chen G.L."/>
            <person name="Cooper D."/>
            <person name="Coutinho P.M."/>
            <person name="Couturier J."/>
            <person name="Covert S."/>
            <person name="Cronk Q."/>
            <person name="Cunningham R."/>
            <person name="Davis J."/>
            <person name="Degroeve S."/>
            <person name="Dejardin A."/>
            <person name="Depamphilis C."/>
            <person name="Detter J."/>
            <person name="Dirks B."/>
            <person name="Dubchak I."/>
            <person name="Duplessis S."/>
            <person name="Ehlting J."/>
            <person name="Ellis B."/>
            <person name="Gendler K."/>
            <person name="Goodstein D."/>
            <person name="Gribskov M."/>
            <person name="Grimwood J."/>
            <person name="Groover A."/>
            <person name="Gunter L."/>
            <person name="Hamberger B."/>
            <person name="Heinze B."/>
            <person name="Helariutta Y."/>
            <person name="Henrissat B."/>
            <person name="Holligan D."/>
            <person name="Holt R."/>
            <person name="Huang W."/>
            <person name="Islam-Faridi N."/>
            <person name="Jones S."/>
            <person name="Jones-Rhoades M."/>
            <person name="Jorgensen R."/>
            <person name="Joshi C."/>
            <person name="Kangasjarvi J."/>
            <person name="Karlsson J."/>
            <person name="Kelleher C."/>
            <person name="Kirkpatrick R."/>
            <person name="Kirst M."/>
            <person name="Kohler A."/>
            <person name="Kalluri U."/>
            <person name="Larimer F."/>
            <person name="Leebens-Mack J."/>
            <person name="Leple J.C."/>
            <person name="Locascio P."/>
            <person name="Lou Y."/>
            <person name="Lucas S."/>
            <person name="Martin F."/>
            <person name="Montanini B."/>
            <person name="Napoli C."/>
            <person name="Nelson D.R."/>
            <person name="Nelson C."/>
            <person name="Nieminen K."/>
            <person name="Nilsson O."/>
            <person name="Pereda V."/>
            <person name="Peter G."/>
            <person name="Philippe R."/>
            <person name="Pilate G."/>
            <person name="Poliakov A."/>
            <person name="Razumovskaya J."/>
            <person name="Richardson P."/>
            <person name="Rinaldi C."/>
            <person name="Ritland K."/>
            <person name="Rouze P."/>
            <person name="Ryaboy D."/>
            <person name="Schmutz J."/>
            <person name="Schrader J."/>
            <person name="Segerman B."/>
            <person name="Shin H."/>
            <person name="Siddiqui A."/>
            <person name="Sterky F."/>
            <person name="Terry A."/>
            <person name="Tsai C.J."/>
            <person name="Uberbacher E."/>
            <person name="Unneberg P."/>
            <person name="Vahala J."/>
            <person name="Wall K."/>
            <person name="Wessler S."/>
            <person name="Yang G."/>
            <person name="Yin T."/>
            <person name="Douglas C."/>
            <person name="Marra M."/>
            <person name="Sandberg G."/>
            <person name="Van de Peer Y."/>
            <person name="Rokhsar D."/>
        </authorList>
    </citation>
    <scope>NUCLEOTIDE SEQUENCE [LARGE SCALE GENOMIC DNA]</scope>
    <source>
        <strain evidence="2">cv. Nisqually</strain>
    </source>
</reference>
<proteinExistence type="predicted"/>
<protein>
    <submittedName>
        <fullName evidence="1">Uncharacterized protein</fullName>
    </submittedName>
</protein>
<accession>A0ACC0RRD9</accession>
<evidence type="ECO:0000313" key="2">
    <source>
        <dbReference type="Proteomes" id="UP000006729"/>
    </source>
</evidence>
<comment type="caution">
    <text evidence="1">The sequence shown here is derived from an EMBL/GenBank/DDBJ whole genome shotgun (WGS) entry which is preliminary data.</text>
</comment>
<evidence type="ECO:0000313" key="1">
    <source>
        <dbReference type="EMBL" id="KAI9379624.1"/>
    </source>
</evidence>
<keyword evidence="2" id="KW-1185">Reference proteome</keyword>
<gene>
    <name evidence="1" type="ORF">POPTR_017G120201v4</name>
</gene>
<name>A0ACC0RRD9_POPTR</name>